<dbReference type="EMBL" id="CP002801">
    <property type="protein sequence ID" value="AEH08681.1"/>
    <property type="molecule type" value="Genomic_DNA"/>
</dbReference>
<keyword evidence="2" id="KW-1185">Reference proteome</keyword>
<name>F8AZK4_9ACTN</name>
<reference evidence="1 2" key="1">
    <citation type="submission" date="2011-05" db="EMBL/GenBank/DDBJ databases">
        <title>Complete sequence of chromosome of Frankia symbiont of Datisca glomerata.</title>
        <authorList>
            <consortium name="US DOE Joint Genome Institute"/>
            <person name="Lucas S."/>
            <person name="Han J."/>
            <person name="Lapidus A."/>
            <person name="Cheng J.-F."/>
            <person name="Goodwin L."/>
            <person name="Pitluck S."/>
            <person name="Peters L."/>
            <person name="Mikhailova N."/>
            <person name="Chertkov O."/>
            <person name="Teshima H."/>
            <person name="Han C."/>
            <person name="Tapia R."/>
            <person name="Land M."/>
            <person name="Hauser L."/>
            <person name="Kyrpides N."/>
            <person name="Ivanova N."/>
            <person name="Pagani I."/>
            <person name="Berry A."/>
            <person name="Pawlowski K."/>
            <person name="Persson T."/>
            <person name="Vanden Heuvel B."/>
            <person name="Benson D."/>
            <person name="Woyke T."/>
        </authorList>
    </citation>
    <scope>NUCLEOTIDE SEQUENCE [LARGE SCALE GENOMIC DNA]</scope>
    <source>
        <strain evidence="2">4085684</strain>
    </source>
</reference>
<dbReference type="RefSeq" id="WP_013872658.1">
    <property type="nucleotide sequence ID" value="NC_015656.1"/>
</dbReference>
<evidence type="ECO:0000313" key="2">
    <source>
        <dbReference type="Proteomes" id="UP000001549"/>
    </source>
</evidence>
<dbReference type="Proteomes" id="UP000001549">
    <property type="component" value="Chromosome"/>
</dbReference>
<sequence precursor="true">MGSVRRTRLLGASAAWGVLALVIAIAFIVDGASDPTAGSGGSNSSSGTGSISKPALAPDEYQAVLTRVEQAVRPAVDRLLAATTLAEVDSARIDLATALHQQWDYVQTITPPYQAREQHGMLESALLVWNRLEKDISSADVAKLNSCGVQNALQTQLYEAKRDVYRAVKSGTYKTAMASFSEINLKFGGLMLPLEPAAPQITDRRAANGAIVQRSGRRGYGSLRIKNSDVTDVAVLVANGDPSDPQLTVYVRSNTSATVTGIAGTYWVYFKSGSDWDAARRGFTRDCSFEKFDDSFDPNTNWEISLEKTSTGNATTSTVPAF</sequence>
<organism evidence="1 2">
    <name type="scientific">Candidatus Protofrankia datiscae</name>
    <dbReference type="NCBI Taxonomy" id="2716812"/>
    <lineage>
        <taxon>Bacteria</taxon>
        <taxon>Bacillati</taxon>
        <taxon>Actinomycetota</taxon>
        <taxon>Actinomycetes</taxon>
        <taxon>Frankiales</taxon>
        <taxon>Frankiaceae</taxon>
        <taxon>Protofrankia</taxon>
    </lineage>
</organism>
<dbReference type="KEGG" id="fsy:FsymDg_1187"/>
<dbReference type="STRING" id="656024.FsymDg_1187"/>
<accession>F8AZK4</accession>
<proteinExistence type="predicted"/>
<evidence type="ECO:0000313" key="1">
    <source>
        <dbReference type="EMBL" id="AEH08681.1"/>
    </source>
</evidence>
<dbReference type="eggNOG" id="ENOG5032V71">
    <property type="taxonomic scope" value="Bacteria"/>
</dbReference>
<protein>
    <submittedName>
        <fullName evidence="1">Uncharacterized protein</fullName>
    </submittedName>
</protein>
<dbReference type="AlphaFoldDB" id="F8AZK4"/>
<gene>
    <name evidence="1" type="ordered locus">FsymDg_1187</name>
</gene>
<dbReference type="HOGENOM" id="CLU_069096_0_0_11"/>